<proteinExistence type="predicted"/>
<keyword evidence="1" id="KW-0175">Coiled coil</keyword>
<evidence type="ECO:0000313" key="5">
    <source>
        <dbReference type="Proteomes" id="UP000502179"/>
    </source>
</evidence>
<evidence type="ECO:0000256" key="2">
    <source>
        <dbReference type="SAM" id="MobiDB-lite"/>
    </source>
</evidence>
<dbReference type="InterPro" id="IPR038610">
    <property type="entry name" value="FliK-like_C_sf"/>
</dbReference>
<dbReference type="KEGG" id="tav:G4V39_10310"/>
<dbReference type="CDD" id="cd17470">
    <property type="entry name" value="T3SS_Flik_C"/>
    <property type="match status" value="1"/>
</dbReference>
<feature type="compositionally biased region" description="Low complexity" evidence="2">
    <location>
        <begin position="197"/>
        <end position="206"/>
    </location>
</feature>
<accession>A0A6G7PYA5</accession>
<gene>
    <name evidence="4" type="ORF">G4V39_10310</name>
</gene>
<feature type="domain" description="Flagellar hook-length control protein-like C-terminal" evidence="3">
    <location>
        <begin position="360"/>
        <end position="434"/>
    </location>
</feature>
<organism evidence="4 5">
    <name type="scientific">Thermosulfuriphilus ammonigenes</name>
    <dbReference type="NCBI Taxonomy" id="1936021"/>
    <lineage>
        <taxon>Bacteria</taxon>
        <taxon>Pseudomonadati</taxon>
        <taxon>Thermodesulfobacteriota</taxon>
        <taxon>Thermodesulfobacteria</taxon>
        <taxon>Thermodesulfobacteriales</taxon>
        <taxon>Thermodesulfobacteriaceae</taxon>
        <taxon>Thermosulfuriphilus</taxon>
    </lineage>
</organism>
<feature type="region of interest" description="Disordered" evidence="2">
    <location>
        <begin position="435"/>
        <end position="491"/>
    </location>
</feature>
<name>A0A6G7PYA5_9BACT</name>
<evidence type="ECO:0000259" key="3">
    <source>
        <dbReference type="Pfam" id="PF02120"/>
    </source>
</evidence>
<sequence length="491" mass="53109">MVQLNDILYNLFLSGQPDPNISSGAGSAGEDFWKILSLLLGAASSEGLSPDEFAQKAEEADLKDLLQALKGLKGRLEAEEGLNLSPAKETDQVIGDDDSLREEDLLVLTMILGLLNPPNHKSQEPVGETSFLGEAGRAGAFRPEEIKISLSEGPIKKRPESKDLFPPLRSVKGSAEEASDFQNPGETRRPVEEKSGGKSSFFGESGLSPEKASKEAASRILEERPSWSLEKNLAGMIDKKALSEKSEKKVFPSGSKTSREGGSPEIPFDQFDSETLLRESIPERRPEIKASRAQGAPSPTSFRGERGDALSSVKEGLTSTDHVDLPHPAEPNSSFQGGKEAPMRVSAQDFVQAVEKIILQTPRPAFKKVTLQIHPPDLGRVELEIHYRQGQVETYFRVENHHVREIIQAGLPRLEQNLDSQGIKLAQTQVEVGSYSFSGGGQGPPDQGASGFKDRSQGRASVASRAVSGEPSNKESRPLRPHGAGVVDVLV</sequence>
<evidence type="ECO:0000313" key="4">
    <source>
        <dbReference type="EMBL" id="QIJ72642.1"/>
    </source>
</evidence>
<keyword evidence="4" id="KW-0966">Cell projection</keyword>
<dbReference type="InterPro" id="IPR052563">
    <property type="entry name" value="FliK"/>
</dbReference>
<keyword evidence="5" id="KW-1185">Reference proteome</keyword>
<feature type="region of interest" description="Disordered" evidence="2">
    <location>
        <begin position="151"/>
        <end position="341"/>
    </location>
</feature>
<dbReference type="Gene3D" id="3.30.750.140">
    <property type="match status" value="1"/>
</dbReference>
<dbReference type="Pfam" id="PF02120">
    <property type="entry name" value="Flg_hook"/>
    <property type="match status" value="1"/>
</dbReference>
<evidence type="ECO:0000256" key="1">
    <source>
        <dbReference type="SAM" id="Coils"/>
    </source>
</evidence>
<feature type="compositionally biased region" description="Basic and acidic residues" evidence="2">
    <location>
        <begin position="237"/>
        <end position="250"/>
    </location>
</feature>
<feature type="compositionally biased region" description="Basic and acidic residues" evidence="2">
    <location>
        <begin position="275"/>
        <end position="290"/>
    </location>
</feature>
<dbReference type="PANTHER" id="PTHR37533:SF2">
    <property type="entry name" value="FLAGELLAR HOOK-LENGTH CONTROL PROTEIN"/>
    <property type="match status" value="1"/>
</dbReference>
<reference evidence="4 5" key="1">
    <citation type="submission" date="2020-02" db="EMBL/GenBank/DDBJ databases">
        <title>Genome analysis of Thermosulfuriphilus ammonigenes ST65T, an anaerobic thermophilic chemolithoautotrophic bacterium isolated from a deep-sea hydrothermal vent.</title>
        <authorList>
            <person name="Slobodkina G."/>
            <person name="Allioux M."/>
            <person name="Merkel A."/>
            <person name="Alain K."/>
            <person name="Jebbar M."/>
            <person name="Slobodkin A."/>
        </authorList>
    </citation>
    <scope>NUCLEOTIDE SEQUENCE [LARGE SCALE GENOMIC DNA]</scope>
    <source>
        <strain evidence="4 5">ST65</strain>
    </source>
</reference>
<dbReference type="Proteomes" id="UP000502179">
    <property type="component" value="Chromosome"/>
</dbReference>
<dbReference type="InterPro" id="IPR021136">
    <property type="entry name" value="Flagellar_hook_control-like_C"/>
</dbReference>
<dbReference type="RefSeq" id="WP_166032858.1">
    <property type="nucleotide sequence ID" value="NZ_CP048877.1"/>
</dbReference>
<dbReference type="EMBL" id="CP048877">
    <property type="protein sequence ID" value="QIJ72642.1"/>
    <property type="molecule type" value="Genomic_DNA"/>
</dbReference>
<feature type="coiled-coil region" evidence="1">
    <location>
        <begin position="55"/>
        <end position="82"/>
    </location>
</feature>
<keyword evidence="4" id="KW-0969">Cilium</keyword>
<keyword evidence="4" id="KW-0282">Flagellum</keyword>
<protein>
    <submittedName>
        <fullName evidence="4">Flagellar hook-length control protein FliK</fullName>
    </submittedName>
</protein>
<feature type="compositionally biased region" description="Basic and acidic residues" evidence="2">
    <location>
        <begin position="154"/>
        <end position="163"/>
    </location>
</feature>
<feature type="compositionally biased region" description="Basic and acidic residues" evidence="2">
    <location>
        <begin position="211"/>
        <end position="225"/>
    </location>
</feature>
<dbReference type="AlphaFoldDB" id="A0A6G7PYA5"/>
<feature type="compositionally biased region" description="Basic and acidic residues" evidence="2">
    <location>
        <begin position="186"/>
        <end position="196"/>
    </location>
</feature>
<dbReference type="PANTHER" id="PTHR37533">
    <property type="entry name" value="FLAGELLAR HOOK-LENGTH CONTROL PROTEIN"/>
    <property type="match status" value="1"/>
</dbReference>